<proteinExistence type="inferred from homology"/>
<evidence type="ECO:0000313" key="5">
    <source>
        <dbReference type="EMBL" id="SFO89665.1"/>
    </source>
</evidence>
<dbReference type="GO" id="GO:1990281">
    <property type="term" value="C:efflux pump complex"/>
    <property type="evidence" value="ECO:0007669"/>
    <property type="project" value="TreeGrafter"/>
</dbReference>
<dbReference type="Gene3D" id="2.40.30.170">
    <property type="match status" value="1"/>
</dbReference>
<dbReference type="Gene3D" id="2.40.420.20">
    <property type="match status" value="1"/>
</dbReference>
<dbReference type="Proteomes" id="UP000199236">
    <property type="component" value="Unassembled WGS sequence"/>
</dbReference>
<evidence type="ECO:0000256" key="1">
    <source>
        <dbReference type="ARBA" id="ARBA00009477"/>
    </source>
</evidence>
<dbReference type="FunFam" id="2.40.30.170:FF:000010">
    <property type="entry name" value="Efflux RND transporter periplasmic adaptor subunit"/>
    <property type="match status" value="1"/>
</dbReference>
<evidence type="ECO:0000256" key="2">
    <source>
        <dbReference type="SAM" id="MobiDB-lite"/>
    </source>
</evidence>
<dbReference type="InterPro" id="IPR058625">
    <property type="entry name" value="MdtA-like_BSH"/>
</dbReference>
<keyword evidence="6" id="KW-1185">Reference proteome</keyword>
<evidence type="ECO:0000313" key="6">
    <source>
        <dbReference type="Proteomes" id="UP000199236"/>
    </source>
</evidence>
<dbReference type="RefSeq" id="WP_090075145.1">
    <property type="nucleotide sequence ID" value="NZ_FOVR01000015.1"/>
</dbReference>
<name>A0A1I5KX80_9HYPH</name>
<dbReference type="OrthoDB" id="9806939at2"/>
<sequence>MKHILSLIAAAILIFAAYIYQFGMPAGISALFSDKTDQTASGQQGGAPQANSGRRARGSSATYVTLADVAFRPYEDTFSSIGTGVAKQSVTLVSEVSGQIKQVMFEGTPQVSAGDVLLQLENTSQRINVEIAQANLSQAEDTLERYNLLQSRNSGIVTATSMKESESAVAVTRGNLALAQKELEDRTIKSPIDGRLGLVEWEVGDFLSNGAEIVDINNTETILVTFELPERAMNLLELDKDVFATTPAINGKIFNGKIIAFDSTIDETTRTITVKAEIDNHEGRLWPGMTFEVMLRQATEPLAAVPAMALTWTRDGTQVWLAEEGKVRAVPVIFRYRQDDTIWIESDDLKQGTKVVVEGVQKLRPGASIVAEETSPPSSDAPSPSAE</sequence>
<dbReference type="GO" id="GO:0015562">
    <property type="term" value="F:efflux transmembrane transporter activity"/>
    <property type="evidence" value="ECO:0007669"/>
    <property type="project" value="TreeGrafter"/>
</dbReference>
<dbReference type="SUPFAM" id="SSF111369">
    <property type="entry name" value="HlyD-like secretion proteins"/>
    <property type="match status" value="1"/>
</dbReference>
<comment type="similarity">
    <text evidence="1">Belongs to the membrane fusion protein (MFP) (TC 8.A.1) family.</text>
</comment>
<dbReference type="Pfam" id="PF25954">
    <property type="entry name" value="Beta-barrel_RND_2"/>
    <property type="match status" value="1"/>
</dbReference>
<dbReference type="EMBL" id="FOVR01000015">
    <property type="protein sequence ID" value="SFO89665.1"/>
    <property type="molecule type" value="Genomic_DNA"/>
</dbReference>
<evidence type="ECO:0000259" key="4">
    <source>
        <dbReference type="Pfam" id="PF25954"/>
    </source>
</evidence>
<dbReference type="Pfam" id="PF25917">
    <property type="entry name" value="BSH_RND"/>
    <property type="match status" value="1"/>
</dbReference>
<dbReference type="AlphaFoldDB" id="A0A1I5KX80"/>
<feature type="domain" description="CusB-like beta-barrel" evidence="4">
    <location>
        <begin position="224"/>
        <end position="298"/>
    </location>
</feature>
<dbReference type="Gene3D" id="1.10.287.470">
    <property type="entry name" value="Helix hairpin bin"/>
    <property type="match status" value="1"/>
</dbReference>
<reference evidence="5 6" key="1">
    <citation type="submission" date="2016-10" db="EMBL/GenBank/DDBJ databases">
        <authorList>
            <person name="de Groot N.N."/>
        </authorList>
    </citation>
    <scope>NUCLEOTIDE SEQUENCE [LARGE SCALE GENOMIC DNA]</scope>
    <source>
        <strain evidence="5 6">CGMCC 1.9157</strain>
    </source>
</reference>
<evidence type="ECO:0000259" key="3">
    <source>
        <dbReference type="Pfam" id="PF25917"/>
    </source>
</evidence>
<dbReference type="NCBIfam" id="TIGR01730">
    <property type="entry name" value="RND_mfp"/>
    <property type="match status" value="1"/>
</dbReference>
<feature type="domain" description="Multidrug resistance protein MdtA-like barrel-sandwich hybrid" evidence="3">
    <location>
        <begin position="89"/>
        <end position="211"/>
    </location>
</feature>
<protein>
    <submittedName>
        <fullName evidence="5">RND family efflux transporter, MFP subunit</fullName>
    </submittedName>
</protein>
<dbReference type="InterPro" id="IPR058792">
    <property type="entry name" value="Beta-barrel_RND_2"/>
</dbReference>
<dbReference type="PANTHER" id="PTHR30469">
    <property type="entry name" value="MULTIDRUG RESISTANCE PROTEIN MDTA"/>
    <property type="match status" value="1"/>
</dbReference>
<dbReference type="Gene3D" id="2.40.50.100">
    <property type="match status" value="1"/>
</dbReference>
<feature type="region of interest" description="Disordered" evidence="2">
    <location>
        <begin position="367"/>
        <end position="387"/>
    </location>
</feature>
<feature type="compositionally biased region" description="Low complexity" evidence="2">
    <location>
        <begin position="371"/>
        <end position="387"/>
    </location>
</feature>
<accession>A0A1I5KX80</accession>
<organism evidence="5 6">
    <name type="scientific">Cohaesibacter marisflavi</name>
    <dbReference type="NCBI Taxonomy" id="655353"/>
    <lineage>
        <taxon>Bacteria</taxon>
        <taxon>Pseudomonadati</taxon>
        <taxon>Pseudomonadota</taxon>
        <taxon>Alphaproteobacteria</taxon>
        <taxon>Hyphomicrobiales</taxon>
        <taxon>Cohaesibacteraceae</taxon>
    </lineage>
</organism>
<dbReference type="STRING" id="655353.SAMN04488056_11549"/>
<dbReference type="InterPro" id="IPR006143">
    <property type="entry name" value="RND_pump_MFP"/>
</dbReference>
<dbReference type="PANTHER" id="PTHR30469:SF11">
    <property type="entry name" value="BLL4320 PROTEIN"/>
    <property type="match status" value="1"/>
</dbReference>
<gene>
    <name evidence="5" type="ORF">SAMN04488056_11549</name>
</gene>